<sequence length="188" mass="20241">MIRSLVLLVTFLLAAPPAPAAVTVAGVAFAETARAADGSRLVLNGVGVRTKFFVKVYVAALYLPERSADPAAILARTGPRQIRMHFLYKAIDPERMAEAWREGFEANLAPGALEALESRIRRFVGLFGTMRRGDEVLLDYLPGEGTRVLVNGELRGTIPGREFNDALLAIFIGEHPATGALKRGLLGG</sequence>
<keyword evidence="4" id="KW-1185">Reference proteome</keyword>
<dbReference type="AlphaFoldDB" id="A0A3N1XT77"/>
<protein>
    <submittedName>
        <fullName evidence="3">Chalcone isomerase-like protein</fullName>
    </submittedName>
</protein>
<evidence type="ECO:0000313" key="4">
    <source>
        <dbReference type="Proteomes" id="UP000276634"/>
    </source>
</evidence>
<dbReference type="SUPFAM" id="SSF54626">
    <property type="entry name" value="Chalcone isomerase"/>
    <property type="match status" value="1"/>
</dbReference>
<keyword evidence="1" id="KW-0732">Signal</keyword>
<evidence type="ECO:0000256" key="1">
    <source>
        <dbReference type="SAM" id="SignalP"/>
    </source>
</evidence>
<dbReference type="OrthoDB" id="7277038at2"/>
<reference evidence="3 4" key="1">
    <citation type="submission" date="2018-11" db="EMBL/GenBank/DDBJ databases">
        <title>Genomic Encyclopedia of Type Strains, Phase IV (KMG-IV): sequencing the most valuable type-strain genomes for metagenomic binning, comparative biology and taxonomic classification.</title>
        <authorList>
            <person name="Goeker M."/>
        </authorList>
    </citation>
    <scope>NUCLEOTIDE SEQUENCE [LARGE SCALE GENOMIC DNA]</scope>
    <source>
        <strain evidence="3 4">DSM 100275</strain>
    </source>
</reference>
<evidence type="ECO:0000313" key="3">
    <source>
        <dbReference type="EMBL" id="ROR29843.1"/>
    </source>
</evidence>
<dbReference type="RefSeq" id="WP_123402225.1">
    <property type="nucleotide sequence ID" value="NZ_RJVI01000003.1"/>
</dbReference>
<dbReference type="InterPro" id="IPR016087">
    <property type="entry name" value="Chalcone_isomerase"/>
</dbReference>
<dbReference type="InterPro" id="IPR036298">
    <property type="entry name" value="Chalcone_isomerase_sf"/>
</dbReference>
<dbReference type="InterPro" id="IPR016088">
    <property type="entry name" value="Chalcone_isomerase_3-sand"/>
</dbReference>
<feature type="chain" id="PRO_5017967449" evidence="1">
    <location>
        <begin position="21"/>
        <end position="188"/>
    </location>
</feature>
<feature type="domain" description="Chalcone isomerase" evidence="2">
    <location>
        <begin position="21"/>
        <end position="187"/>
    </location>
</feature>
<dbReference type="Pfam" id="PF16036">
    <property type="entry name" value="Chalcone_3"/>
    <property type="match status" value="1"/>
</dbReference>
<feature type="signal peptide" evidence="1">
    <location>
        <begin position="1"/>
        <end position="20"/>
    </location>
</feature>
<evidence type="ECO:0000259" key="2">
    <source>
        <dbReference type="Pfam" id="PF16036"/>
    </source>
</evidence>
<proteinExistence type="predicted"/>
<gene>
    <name evidence="3" type="ORF">EDC57_2521</name>
</gene>
<keyword evidence="3" id="KW-0413">Isomerase</keyword>
<dbReference type="Gene3D" id="3.50.70.10">
    <property type="match status" value="1"/>
</dbReference>
<organism evidence="3 4">
    <name type="scientific">Inmirania thermothiophila</name>
    <dbReference type="NCBI Taxonomy" id="1750597"/>
    <lineage>
        <taxon>Bacteria</taxon>
        <taxon>Pseudomonadati</taxon>
        <taxon>Pseudomonadota</taxon>
        <taxon>Gammaproteobacteria</taxon>
        <taxon>Chromatiales</taxon>
        <taxon>Ectothiorhodospiraceae</taxon>
        <taxon>Inmirania</taxon>
    </lineage>
</organism>
<dbReference type="EMBL" id="RJVI01000003">
    <property type="protein sequence ID" value="ROR29843.1"/>
    <property type="molecule type" value="Genomic_DNA"/>
</dbReference>
<name>A0A3N1XT77_9GAMM</name>
<comment type="caution">
    <text evidence="3">The sequence shown here is derived from an EMBL/GenBank/DDBJ whole genome shotgun (WGS) entry which is preliminary data.</text>
</comment>
<accession>A0A3N1XT77</accession>
<dbReference type="Proteomes" id="UP000276634">
    <property type="component" value="Unassembled WGS sequence"/>
</dbReference>
<dbReference type="GO" id="GO:0016872">
    <property type="term" value="F:intramolecular lyase activity"/>
    <property type="evidence" value="ECO:0007669"/>
    <property type="project" value="InterPro"/>
</dbReference>